<dbReference type="Proteomes" id="UP000032417">
    <property type="component" value="Chromosome 1"/>
</dbReference>
<evidence type="ECO:0000313" key="4">
    <source>
        <dbReference type="Proteomes" id="UP000032417"/>
    </source>
</evidence>
<dbReference type="Pfam" id="PF13432">
    <property type="entry name" value="TPR_16"/>
    <property type="match status" value="1"/>
</dbReference>
<dbReference type="STRING" id="1562970.ING2E5B_1016"/>
<protein>
    <submittedName>
        <fullName evidence="3">Uncharacterized protein</fullName>
    </submittedName>
</protein>
<name>A0A098BYN1_9BACT</name>
<feature type="repeat" description="TPR" evidence="1">
    <location>
        <begin position="290"/>
        <end position="323"/>
    </location>
</feature>
<dbReference type="PROSITE" id="PS50005">
    <property type="entry name" value="TPR"/>
    <property type="match status" value="2"/>
</dbReference>
<evidence type="ECO:0000256" key="2">
    <source>
        <dbReference type="SAM" id="SignalP"/>
    </source>
</evidence>
<gene>
    <name evidence="3" type="ORF">ING2E5B_1016</name>
</gene>
<dbReference type="HOGENOM" id="CLU_043019_2_0_10"/>
<dbReference type="Gene3D" id="1.25.40.10">
    <property type="entry name" value="Tetratricopeptide repeat domain"/>
    <property type="match status" value="1"/>
</dbReference>
<evidence type="ECO:0000256" key="1">
    <source>
        <dbReference type="PROSITE-ProRule" id="PRU00339"/>
    </source>
</evidence>
<dbReference type="SUPFAM" id="SSF48452">
    <property type="entry name" value="TPR-like"/>
    <property type="match status" value="1"/>
</dbReference>
<dbReference type="KEGG" id="pbt:ING2E5B_1016"/>
<keyword evidence="1" id="KW-0802">TPR repeat</keyword>
<dbReference type="InterPro" id="IPR019734">
    <property type="entry name" value="TPR_rpt"/>
</dbReference>
<organism evidence="3 4">
    <name type="scientific">Fermentimonas caenicola</name>
    <dbReference type="NCBI Taxonomy" id="1562970"/>
    <lineage>
        <taxon>Bacteria</taxon>
        <taxon>Pseudomonadati</taxon>
        <taxon>Bacteroidota</taxon>
        <taxon>Bacteroidia</taxon>
        <taxon>Bacteroidales</taxon>
        <taxon>Dysgonomonadaceae</taxon>
        <taxon>Fermentimonas</taxon>
    </lineage>
</organism>
<dbReference type="InterPro" id="IPR011990">
    <property type="entry name" value="TPR-like_helical_dom_sf"/>
</dbReference>
<dbReference type="EMBL" id="LN515532">
    <property type="protein sequence ID" value="CEA15769.1"/>
    <property type="molecule type" value="Genomic_DNA"/>
</dbReference>
<feature type="chain" id="PRO_5001933323" evidence="2">
    <location>
        <begin position="21"/>
        <end position="424"/>
    </location>
</feature>
<feature type="repeat" description="TPR" evidence="1">
    <location>
        <begin position="255"/>
        <end position="288"/>
    </location>
</feature>
<proteinExistence type="predicted"/>
<keyword evidence="2" id="KW-0732">Signal</keyword>
<dbReference type="OrthoDB" id="739506at2"/>
<dbReference type="AlphaFoldDB" id="A0A098BYN1"/>
<keyword evidence="4" id="KW-1185">Reference proteome</keyword>
<reference evidence="3 4" key="1">
    <citation type="submission" date="2014-08" db="EMBL/GenBank/DDBJ databases">
        <authorList>
            <person name="Wibberg D."/>
        </authorList>
    </citation>
    <scope>NUCLEOTIDE SEQUENCE [LARGE SCALE GENOMIC DNA]</scope>
    <source>
        <strain evidence="4">ING2-E5B</strain>
    </source>
</reference>
<evidence type="ECO:0000313" key="3">
    <source>
        <dbReference type="EMBL" id="CEA15769.1"/>
    </source>
</evidence>
<sequence>MRKILFLTIITFISAGSLLAQKSALRDSKRSLGRDDFNEARTLIQQAAQNPETANDPETWKIMGDIGNKVFDNERTKAMLGQDANDKVMYDGLMESYAPYLKADSLAQLPDEKGRVRNRVRGDIASILQANHPFYINGGVYYNDQGNYSKAADFFEVYWNIPTLPLFEKPESTFSLDSTYQTIKYYAIITAIQAEQHERALAMLKRATSEPFIENSSYQESDLYELMASEYINLGDSAKYLETLYAGAEKFPKSKYFIPNLVNVFIRDGQTDKAIEYLEQAIANDPSNACDLNSVKGALLAERGDYEGAEAEYNKALSQDPNCERALEALAVNYILQAQNIKEASIQITDRQQQVANDEKAVKLYQASLVPLEKYAELLKSRNANESEKQSALLKLRNVYYNLSNMGIDKSKEMEAVEKELNLN</sequence>
<dbReference type="SMART" id="SM00028">
    <property type="entry name" value="TPR"/>
    <property type="match status" value="2"/>
</dbReference>
<accession>A0A098BYN1</accession>
<feature type="signal peptide" evidence="2">
    <location>
        <begin position="1"/>
        <end position="20"/>
    </location>
</feature>